<evidence type="ECO:0000259" key="1">
    <source>
        <dbReference type="PROSITE" id="PS51186"/>
    </source>
</evidence>
<feature type="domain" description="N-acetyltransferase" evidence="1">
    <location>
        <begin position="3"/>
        <end position="148"/>
    </location>
</feature>
<name>A0ABP9V108_9BACT</name>
<evidence type="ECO:0000313" key="2">
    <source>
        <dbReference type="EMBL" id="GAA5496379.1"/>
    </source>
</evidence>
<protein>
    <recommendedName>
        <fullName evidence="1">N-acetyltransferase domain-containing protein</fullName>
    </recommendedName>
</protein>
<dbReference type="EMBL" id="BAABRL010000008">
    <property type="protein sequence ID" value="GAA5496379.1"/>
    <property type="molecule type" value="Genomic_DNA"/>
</dbReference>
<proteinExistence type="predicted"/>
<dbReference type="InterPro" id="IPR016181">
    <property type="entry name" value="Acyl_CoA_acyltransferase"/>
</dbReference>
<sequence length="159" mass="18574">MNTTLLGLRPTCDADRHFCYAVKKAALRAYVEPIWGWDEQEQIDFHHNDWNQQRPEIITHDGRDIGTIEIVRSETELHLGEFYLFPEYQKQGIGSHFLERLVQEADAKKLPTRLEVIKINPVKSLYLRFGFQDTGETKTHYLMERSPRQAVLPHQAPST</sequence>
<comment type="caution">
    <text evidence="2">The sequence shown here is derived from an EMBL/GenBank/DDBJ whole genome shotgun (WGS) entry which is preliminary data.</text>
</comment>
<keyword evidence="3" id="KW-1185">Reference proteome</keyword>
<dbReference type="CDD" id="cd04301">
    <property type="entry name" value="NAT_SF"/>
    <property type="match status" value="1"/>
</dbReference>
<organism evidence="2 3">
    <name type="scientific">Rubritalea halochordaticola</name>
    <dbReference type="NCBI Taxonomy" id="714537"/>
    <lineage>
        <taxon>Bacteria</taxon>
        <taxon>Pseudomonadati</taxon>
        <taxon>Verrucomicrobiota</taxon>
        <taxon>Verrucomicrobiia</taxon>
        <taxon>Verrucomicrobiales</taxon>
        <taxon>Rubritaleaceae</taxon>
        <taxon>Rubritalea</taxon>
    </lineage>
</organism>
<gene>
    <name evidence="2" type="ORF">Rhal01_02562</name>
</gene>
<evidence type="ECO:0000313" key="3">
    <source>
        <dbReference type="Proteomes" id="UP001424741"/>
    </source>
</evidence>
<dbReference type="Pfam" id="PF13673">
    <property type="entry name" value="Acetyltransf_10"/>
    <property type="match status" value="1"/>
</dbReference>
<dbReference type="Gene3D" id="3.40.630.30">
    <property type="match status" value="1"/>
</dbReference>
<dbReference type="InterPro" id="IPR000182">
    <property type="entry name" value="GNAT_dom"/>
</dbReference>
<accession>A0ABP9V108</accession>
<dbReference type="RefSeq" id="WP_346189061.1">
    <property type="nucleotide sequence ID" value="NZ_BAABRL010000008.1"/>
</dbReference>
<dbReference type="Proteomes" id="UP001424741">
    <property type="component" value="Unassembled WGS sequence"/>
</dbReference>
<reference evidence="2 3" key="1">
    <citation type="submission" date="2024-02" db="EMBL/GenBank/DDBJ databases">
        <title>Rubritalea halochordaticola NBRC 107102.</title>
        <authorList>
            <person name="Ichikawa N."/>
            <person name="Katano-Makiyama Y."/>
            <person name="Hidaka K."/>
        </authorList>
    </citation>
    <scope>NUCLEOTIDE SEQUENCE [LARGE SCALE GENOMIC DNA]</scope>
    <source>
        <strain evidence="2 3">NBRC 107102</strain>
    </source>
</reference>
<dbReference type="PROSITE" id="PS51186">
    <property type="entry name" value="GNAT"/>
    <property type="match status" value="1"/>
</dbReference>
<dbReference type="SUPFAM" id="SSF55729">
    <property type="entry name" value="Acyl-CoA N-acyltransferases (Nat)"/>
    <property type="match status" value="1"/>
</dbReference>